<sequence>MVSPPYITSMIPITVSNSGIPMDYSLGGMFADVFFNLQEILNFTFQVTQPPDGEWGAILGESQGWSGMIGMLQNKEIDMAIADFTVTKERSSVVSFAEPIAQIYHSLFIKNPSGTPHYGAFVEPLHWMVWLTLILFIVMTPPLLCLTV</sequence>
<name>A0A553PP68_TIGCA</name>
<keyword evidence="15" id="KW-1185">Reference proteome</keyword>
<evidence type="ECO:0000256" key="11">
    <source>
        <dbReference type="ARBA" id="ARBA00023303"/>
    </source>
</evidence>
<evidence type="ECO:0000259" key="13">
    <source>
        <dbReference type="SMART" id="SM00918"/>
    </source>
</evidence>
<dbReference type="Proteomes" id="UP000318571">
    <property type="component" value="Chromosome 6"/>
</dbReference>
<keyword evidence="4 12" id="KW-0812">Transmembrane</keyword>
<evidence type="ECO:0000256" key="7">
    <source>
        <dbReference type="ARBA" id="ARBA00023136"/>
    </source>
</evidence>
<evidence type="ECO:0000313" key="14">
    <source>
        <dbReference type="EMBL" id="TRY79477.1"/>
    </source>
</evidence>
<keyword evidence="9" id="KW-0325">Glycoprotein</keyword>
<dbReference type="EMBL" id="VCGU01000002">
    <property type="protein sequence ID" value="TRY79477.1"/>
    <property type="molecule type" value="Genomic_DNA"/>
</dbReference>
<feature type="domain" description="Ionotropic glutamate receptor L-glutamate and glycine-binding" evidence="13">
    <location>
        <begin position="12"/>
        <end position="74"/>
    </location>
</feature>
<comment type="caution">
    <text evidence="14">The sequence shown here is derived from an EMBL/GenBank/DDBJ whole genome shotgun (WGS) entry which is preliminary data.</text>
</comment>
<comment type="subcellular location">
    <subcellularLocation>
        <location evidence="1">Cell membrane</location>
        <topology evidence="1">Multi-pass membrane protein</topology>
    </subcellularLocation>
</comment>
<keyword evidence="11" id="KW-0407">Ion channel</keyword>
<evidence type="ECO:0000256" key="3">
    <source>
        <dbReference type="ARBA" id="ARBA00022475"/>
    </source>
</evidence>
<protein>
    <recommendedName>
        <fullName evidence="13">Ionotropic glutamate receptor L-glutamate and glycine-binding domain-containing protein</fullName>
    </recommendedName>
</protein>
<dbReference type="GO" id="GO:0005886">
    <property type="term" value="C:plasma membrane"/>
    <property type="evidence" value="ECO:0007669"/>
    <property type="project" value="UniProtKB-SubCell"/>
</dbReference>
<keyword evidence="6" id="KW-0406">Ion transport</keyword>
<dbReference type="STRING" id="6832.A0A553PP68"/>
<evidence type="ECO:0000256" key="9">
    <source>
        <dbReference type="ARBA" id="ARBA00023180"/>
    </source>
</evidence>
<dbReference type="Gene3D" id="3.40.190.10">
    <property type="entry name" value="Periplasmic binding protein-like II"/>
    <property type="match status" value="1"/>
</dbReference>
<evidence type="ECO:0000256" key="12">
    <source>
        <dbReference type="SAM" id="Phobius"/>
    </source>
</evidence>
<dbReference type="PANTHER" id="PTHR42643:SF24">
    <property type="entry name" value="IONOTROPIC RECEPTOR 60A"/>
    <property type="match status" value="1"/>
</dbReference>
<gene>
    <name evidence="14" type="ORF">TCAL_06562</name>
</gene>
<keyword evidence="5 12" id="KW-1133">Transmembrane helix</keyword>
<dbReference type="AlphaFoldDB" id="A0A553PP68"/>
<keyword evidence="7 12" id="KW-0472">Membrane</keyword>
<evidence type="ECO:0000256" key="8">
    <source>
        <dbReference type="ARBA" id="ARBA00023170"/>
    </source>
</evidence>
<evidence type="ECO:0000256" key="10">
    <source>
        <dbReference type="ARBA" id="ARBA00023286"/>
    </source>
</evidence>
<dbReference type="PANTHER" id="PTHR42643">
    <property type="entry name" value="IONOTROPIC RECEPTOR 20A-RELATED"/>
    <property type="match status" value="1"/>
</dbReference>
<proteinExistence type="predicted"/>
<dbReference type="InterPro" id="IPR019594">
    <property type="entry name" value="Glu/Gly-bd"/>
</dbReference>
<dbReference type="InterPro" id="IPR052192">
    <property type="entry name" value="Insect_Ionotropic_Sensory_Rcpt"/>
</dbReference>
<keyword evidence="2" id="KW-0813">Transport</keyword>
<dbReference type="Pfam" id="PF10613">
    <property type="entry name" value="Lig_chan-Glu_bd"/>
    <property type="match status" value="1"/>
</dbReference>
<dbReference type="OMA" id="MIWIAMF"/>
<dbReference type="SMART" id="SM00918">
    <property type="entry name" value="Lig_chan-Glu_bd"/>
    <property type="match status" value="1"/>
</dbReference>
<feature type="non-terminal residue" evidence="14">
    <location>
        <position position="148"/>
    </location>
</feature>
<evidence type="ECO:0000256" key="4">
    <source>
        <dbReference type="ARBA" id="ARBA00022692"/>
    </source>
</evidence>
<keyword evidence="8" id="KW-0675">Receptor</keyword>
<evidence type="ECO:0000256" key="1">
    <source>
        <dbReference type="ARBA" id="ARBA00004651"/>
    </source>
</evidence>
<feature type="transmembrane region" description="Helical" evidence="12">
    <location>
        <begin position="127"/>
        <end position="146"/>
    </location>
</feature>
<evidence type="ECO:0000313" key="15">
    <source>
        <dbReference type="Proteomes" id="UP000318571"/>
    </source>
</evidence>
<evidence type="ECO:0000256" key="2">
    <source>
        <dbReference type="ARBA" id="ARBA00022448"/>
    </source>
</evidence>
<organism evidence="14 15">
    <name type="scientific">Tigriopus californicus</name>
    <name type="common">Marine copepod</name>
    <dbReference type="NCBI Taxonomy" id="6832"/>
    <lineage>
        <taxon>Eukaryota</taxon>
        <taxon>Metazoa</taxon>
        <taxon>Ecdysozoa</taxon>
        <taxon>Arthropoda</taxon>
        <taxon>Crustacea</taxon>
        <taxon>Multicrustacea</taxon>
        <taxon>Hexanauplia</taxon>
        <taxon>Copepoda</taxon>
        <taxon>Harpacticoida</taxon>
        <taxon>Harpacticidae</taxon>
        <taxon>Tigriopus</taxon>
    </lineage>
</organism>
<keyword evidence="10" id="KW-1071">Ligand-gated ion channel</keyword>
<accession>A0A553PP68</accession>
<evidence type="ECO:0000256" key="5">
    <source>
        <dbReference type="ARBA" id="ARBA00022989"/>
    </source>
</evidence>
<dbReference type="SUPFAM" id="SSF53850">
    <property type="entry name" value="Periplasmic binding protein-like II"/>
    <property type="match status" value="1"/>
</dbReference>
<evidence type="ECO:0000256" key="6">
    <source>
        <dbReference type="ARBA" id="ARBA00023065"/>
    </source>
</evidence>
<keyword evidence="3" id="KW-1003">Cell membrane</keyword>
<reference evidence="14 15" key="1">
    <citation type="journal article" date="2018" name="Nat. Ecol. Evol.">
        <title>Genomic signatures of mitonuclear coevolution across populations of Tigriopus californicus.</title>
        <authorList>
            <person name="Barreto F.S."/>
            <person name="Watson E.T."/>
            <person name="Lima T.G."/>
            <person name="Willett C.S."/>
            <person name="Edmands S."/>
            <person name="Li W."/>
            <person name="Burton R.S."/>
        </authorList>
    </citation>
    <scope>NUCLEOTIDE SEQUENCE [LARGE SCALE GENOMIC DNA]</scope>
    <source>
        <strain evidence="14 15">San Diego</strain>
    </source>
</reference>
<dbReference type="GO" id="GO:0015276">
    <property type="term" value="F:ligand-gated monoatomic ion channel activity"/>
    <property type="evidence" value="ECO:0007669"/>
    <property type="project" value="InterPro"/>
</dbReference>